<dbReference type="Proteomes" id="UP000824633">
    <property type="component" value="Chromosome"/>
</dbReference>
<feature type="region of interest" description="Disordered" evidence="1">
    <location>
        <begin position="1"/>
        <end position="51"/>
    </location>
</feature>
<feature type="compositionally biased region" description="Polar residues" evidence="1">
    <location>
        <begin position="15"/>
        <end position="34"/>
    </location>
</feature>
<proteinExistence type="predicted"/>
<evidence type="ECO:0000313" key="3">
    <source>
        <dbReference type="Proteomes" id="UP000824633"/>
    </source>
</evidence>
<keyword evidence="3" id="KW-1185">Reference proteome</keyword>
<evidence type="ECO:0000313" key="2">
    <source>
        <dbReference type="EMBL" id="BCZ46302.1"/>
    </source>
</evidence>
<sequence>MDNNNKKDYSKSNYLRNGTKTQDQYAKSSINTTIEKPAVNESGAEAKKRGF</sequence>
<name>A0ABM7T5T1_9CLOT</name>
<reference evidence="3" key="1">
    <citation type="submission" date="2021-07" db="EMBL/GenBank/DDBJ databases">
        <title>Complete genome sequencing of a Clostridium isolate.</title>
        <authorList>
            <person name="Ueki A."/>
            <person name="Tonouchi A."/>
        </authorList>
    </citation>
    <scope>NUCLEOTIDE SEQUENCE [LARGE SCALE GENOMIC DNA]</scope>
    <source>
        <strain evidence="3">C5S11</strain>
    </source>
</reference>
<organism evidence="2 3">
    <name type="scientific">Clostridium gelidum</name>
    <dbReference type="NCBI Taxonomy" id="704125"/>
    <lineage>
        <taxon>Bacteria</taxon>
        <taxon>Bacillati</taxon>
        <taxon>Bacillota</taxon>
        <taxon>Clostridia</taxon>
        <taxon>Eubacteriales</taxon>
        <taxon>Clostridiaceae</taxon>
        <taxon>Clostridium</taxon>
    </lineage>
</organism>
<feature type="compositionally biased region" description="Basic and acidic residues" evidence="1">
    <location>
        <begin position="1"/>
        <end position="10"/>
    </location>
</feature>
<protein>
    <submittedName>
        <fullName evidence="2">Uncharacterized protein</fullName>
    </submittedName>
</protein>
<dbReference type="EMBL" id="AP024849">
    <property type="protein sequence ID" value="BCZ46302.1"/>
    <property type="molecule type" value="Genomic_DNA"/>
</dbReference>
<gene>
    <name evidence="2" type="ORF">psyc5s11_23690</name>
</gene>
<evidence type="ECO:0000256" key="1">
    <source>
        <dbReference type="SAM" id="MobiDB-lite"/>
    </source>
</evidence>
<dbReference type="RefSeq" id="WP_224037801.1">
    <property type="nucleotide sequence ID" value="NZ_AP024849.1"/>
</dbReference>
<accession>A0ABM7T5T1</accession>